<accession>I7G4I5</accession>
<feature type="compositionally biased region" description="Polar residues" evidence="1">
    <location>
        <begin position="8"/>
        <end position="23"/>
    </location>
</feature>
<dbReference type="SMART" id="SM01151">
    <property type="entry name" value="DUF1518"/>
    <property type="match status" value="2"/>
</dbReference>
<name>I7G4I5_MACFA</name>
<evidence type="ECO:0000259" key="2">
    <source>
        <dbReference type="SMART" id="SM01151"/>
    </source>
</evidence>
<dbReference type="GO" id="GO:0003713">
    <property type="term" value="F:transcription coactivator activity"/>
    <property type="evidence" value="ECO:0007669"/>
    <property type="project" value="InterPro"/>
</dbReference>
<dbReference type="InterPro" id="IPR010011">
    <property type="entry name" value="NCO_DUF1518"/>
</dbReference>
<dbReference type="EMBL" id="AB171712">
    <property type="protein sequence ID" value="BAE88775.1"/>
    <property type="molecule type" value="mRNA"/>
</dbReference>
<evidence type="ECO:0000313" key="3">
    <source>
        <dbReference type="EMBL" id="BAE88775.1"/>
    </source>
</evidence>
<proteinExistence type="evidence at transcript level"/>
<feature type="domain" description="DUF1518" evidence="2">
    <location>
        <begin position="167"/>
        <end position="223"/>
    </location>
</feature>
<dbReference type="GO" id="GO:0032870">
    <property type="term" value="P:cellular response to hormone stimulus"/>
    <property type="evidence" value="ECO:0007669"/>
    <property type="project" value="TreeGrafter"/>
</dbReference>
<dbReference type="GO" id="GO:0016922">
    <property type="term" value="F:nuclear receptor binding"/>
    <property type="evidence" value="ECO:0007669"/>
    <property type="project" value="TreeGrafter"/>
</dbReference>
<dbReference type="InterPro" id="IPR017426">
    <property type="entry name" value="Nuclear_rcpt_coactivator"/>
</dbReference>
<protein>
    <submittedName>
        <fullName evidence="3">Macaca fascicularis brain cDNA clone: QtrA-14486, similar to human nuclear receptor coactivator 1 (NCOA1), transcriptvariant 2, mRNA, RefSeq: NM_147223.1</fullName>
    </submittedName>
</protein>
<evidence type="ECO:0000256" key="1">
    <source>
        <dbReference type="SAM" id="MobiDB-lite"/>
    </source>
</evidence>
<reference evidence="3" key="1">
    <citation type="journal article" date="2007" name="PLoS Biol.">
        <title>Rate of evolution in brain-expressed genes in humans and other primates.</title>
        <authorList>
            <person name="Wang H.-Y."/>
            <person name="Chien H.-C."/>
            <person name="Osada N."/>
            <person name="Hashimoto K."/>
            <person name="Sugano S."/>
            <person name="Gojobori T."/>
            <person name="Chou C.-K."/>
            <person name="Tsai S.-F."/>
            <person name="Wu C.-I."/>
            <person name="Shen C.-K.J."/>
        </authorList>
    </citation>
    <scope>NUCLEOTIDE SEQUENCE</scope>
</reference>
<dbReference type="GO" id="GO:0005634">
    <property type="term" value="C:nucleus"/>
    <property type="evidence" value="ECO:0007669"/>
    <property type="project" value="InterPro"/>
</dbReference>
<dbReference type="Pfam" id="PF07469">
    <property type="entry name" value="DUF1518"/>
    <property type="match status" value="2"/>
</dbReference>
<keyword evidence="3" id="KW-0675">Receptor</keyword>
<feature type="region of interest" description="Disordered" evidence="1">
    <location>
        <begin position="1"/>
        <end position="23"/>
    </location>
</feature>
<dbReference type="PANTHER" id="PTHR10684">
    <property type="entry name" value="NUCLEAR RECEPTOR COACTIVATOR"/>
    <property type="match status" value="1"/>
</dbReference>
<sequence length="416" mass="45220">MMEERPNLYSQPYSSPSPTANLPSPFQGMVRQKPSLGTMPVQVTPPRGAFSPGMGMQPRQTLNRPPAAPNQLRLQLQQRLQGQQQLIHQNRQAILNQFAATAPVGINMRSGMQQQITPQPPLNAQMLAQRQRELYSQQHRQRQLIQQQRAMLMRQQSFGNNLPPSSGLPVQMGNPRLPQGAPQQFPYPPNYGTNPGTPPASTSPFSQLAANPEASLANRNSMVSRGMTGNMGGQFGTGINPQIQQNVFQYPGAGMVPQGEASFAPSLSPGSSMVPMPIPPPQSSLLQQTPPASGYQSPDMKAWQQGAIGNNVFSQAVQNQPTPAQPGVYNNMSITVSMAGGNTNVQNMNPMMAQMQMSSLQMPGMNTVCPEQINDPALRHTGLYCNQLSSTDLLKTEADGTQDKKTEEFFSVVTTD</sequence>
<feature type="region of interest" description="Disordered" evidence="1">
    <location>
        <begin position="161"/>
        <end position="206"/>
    </location>
</feature>
<feature type="domain" description="DUF1518" evidence="2">
    <location>
        <begin position="230"/>
        <end position="286"/>
    </location>
</feature>
<dbReference type="AlphaFoldDB" id="I7G4I5"/>
<organism evidence="3">
    <name type="scientific">Macaca fascicularis</name>
    <name type="common">Crab-eating macaque</name>
    <name type="synonym">Cynomolgus monkey</name>
    <dbReference type="NCBI Taxonomy" id="9541"/>
    <lineage>
        <taxon>Eukaryota</taxon>
        <taxon>Metazoa</taxon>
        <taxon>Chordata</taxon>
        <taxon>Craniata</taxon>
        <taxon>Vertebrata</taxon>
        <taxon>Euteleostomi</taxon>
        <taxon>Mammalia</taxon>
        <taxon>Eutheria</taxon>
        <taxon>Euarchontoglires</taxon>
        <taxon>Primates</taxon>
        <taxon>Haplorrhini</taxon>
        <taxon>Catarrhini</taxon>
        <taxon>Cercopithecidae</taxon>
        <taxon>Cercopithecinae</taxon>
        <taxon>Macaca</taxon>
    </lineage>
</organism>
<dbReference type="PANTHER" id="PTHR10684:SF1">
    <property type="entry name" value="NUCLEAR RECEPTOR COACTIVATOR 1"/>
    <property type="match status" value="1"/>
</dbReference>
<dbReference type="GO" id="GO:0045944">
    <property type="term" value="P:positive regulation of transcription by RNA polymerase II"/>
    <property type="evidence" value="ECO:0007669"/>
    <property type="project" value="TreeGrafter"/>
</dbReference>